<protein>
    <submittedName>
        <fullName evidence="2">Ketosteroid isomerase</fullName>
    </submittedName>
</protein>
<dbReference type="NCBIfam" id="TIGR02246">
    <property type="entry name" value="SgcJ/EcaC family oxidoreductase"/>
    <property type="match status" value="1"/>
</dbReference>
<evidence type="ECO:0000259" key="1">
    <source>
        <dbReference type="Pfam" id="PF14534"/>
    </source>
</evidence>
<dbReference type="InterPro" id="IPR032710">
    <property type="entry name" value="NTF2-like_dom_sf"/>
</dbReference>
<dbReference type="InterPro" id="IPR011944">
    <property type="entry name" value="Steroid_delta5-4_isomerase"/>
</dbReference>
<accession>A0A1B4V0H1</accession>
<dbReference type="OrthoDB" id="213636at2"/>
<dbReference type="SUPFAM" id="SSF54427">
    <property type="entry name" value="NTF2-like"/>
    <property type="match status" value="1"/>
</dbReference>
<dbReference type="Gene3D" id="3.10.450.50">
    <property type="match status" value="1"/>
</dbReference>
<dbReference type="Proteomes" id="UP000218899">
    <property type="component" value="Chromosome"/>
</dbReference>
<dbReference type="AlphaFoldDB" id="A0A1B4V0H1"/>
<dbReference type="Pfam" id="PF14534">
    <property type="entry name" value="DUF4440"/>
    <property type="match status" value="1"/>
</dbReference>
<sequence>MQSDEQEIRQLVDTWMRATKAGDIDTVLGLMADDVVFLVAGQPPMIGRSAFAAAAKAHPGGERPTFEGTSEIQEITVLGEWAFMWTRLSVVVTPPGGAPPMKRAGHTLPVLKKQNGKWVLARDANLLAPVPSQPRGGVISGTARG</sequence>
<reference evidence="2 3" key="1">
    <citation type="submission" date="2015-08" db="EMBL/GenBank/DDBJ databases">
        <title>Complete genome sequence of Sulfurifustis variabilis.</title>
        <authorList>
            <person name="Miura A."/>
            <person name="Kojima H."/>
            <person name="Fukui M."/>
        </authorList>
    </citation>
    <scope>NUCLEOTIDE SEQUENCE [LARGE SCALE GENOMIC DNA]</scope>
    <source>
        <strain evidence="3">skN76</strain>
    </source>
</reference>
<dbReference type="KEGG" id="sva:SVA_0201"/>
<proteinExistence type="predicted"/>
<keyword evidence="3" id="KW-1185">Reference proteome</keyword>
<gene>
    <name evidence="2" type="ORF">SVA_0201</name>
</gene>
<organism evidence="2 3">
    <name type="scientific">Sulfurifustis variabilis</name>
    <dbReference type="NCBI Taxonomy" id="1675686"/>
    <lineage>
        <taxon>Bacteria</taxon>
        <taxon>Pseudomonadati</taxon>
        <taxon>Pseudomonadota</taxon>
        <taxon>Gammaproteobacteria</taxon>
        <taxon>Acidiferrobacterales</taxon>
        <taxon>Acidiferrobacteraceae</taxon>
        <taxon>Sulfurifustis</taxon>
    </lineage>
</organism>
<evidence type="ECO:0000313" key="2">
    <source>
        <dbReference type="EMBL" id="BAU46783.1"/>
    </source>
</evidence>
<keyword evidence="2" id="KW-0413">Isomerase</keyword>
<dbReference type="InterPro" id="IPR027843">
    <property type="entry name" value="DUF4440"/>
</dbReference>
<dbReference type="RefSeq" id="WP_096462771.1">
    <property type="nucleotide sequence ID" value="NZ_AP014936.1"/>
</dbReference>
<dbReference type="GO" id="GO:0016853">
    <property type="term" value="F:isomerase activity"/>
    <property type="evidence" value="ECO:0007669"/>
    <property type="project" value="UniProtKB-KW"/>
</dbReference>
<dbReference type="EMBL" id="AP014936">
    <property type="protein sequence ID" value="BAU46783.1"/>
    <property type="molecule type" value="Genomic_DNA"/>
</dbReference>
<evidence type="ECO:0000313" key="3">
    <source>
        <dbReference type="Proteomes" id="UP000218899"/>
    </source>
</evidence>
<name>A0A1B4V0H1_9GAMM</name>
<feature type="domain" description="DUF4440" evidence="1">
    <location>
        <begin position="8"/>
        <end position="120"/>
    </location>
</feature>